<dbReference type="Proteomes" id="UP000308037">
    <property type="component" value="Unassembled WGS sequence"/>
</dbReference>
<dbReference type="EMBL" id="QKNX01000004">
    <property type="protein sequence ID" value="TKR25404.1"/>
    <property type="molecule type" value="Genomic_DNA"/>
</dbReference>
<reference evidence="3 4" key="1">
    <citation type="submission" date="2019-04" db="EMBL/GenBank/DDBJ databases">
        <title>Natronomonas sp. F20-122 a newhaloarchaeon isolated from a saline saltern of Isla Bacuta, Huelva, Spain.</title>
        <authorList>
            <person name="Duran-Viseras A."/>
            <person name="Sanchez-Porro C."/>
            <person name="Ventosa A."/>
        </authorList>
    </citation>
    <scope>NUCLEOTIDE SEQUENCE [LARGE SCALE GENOMIC DNA]</scope>
    <source>
        <strain evidence="3 4">F20-122</strain>
    </source>
</reference>
<evidence type="ECO:0000313" key="3">
    <source>
        <dbReference type="EMBL" id="TKR25404.1"/>
    </source>
</evidence>
<keyword evidence="4" id="KW-1185">Reference proteome</keyword>
<dbReference type="OrthoDB" id="8127at2157"/>
<evidence type="ECO:0000259" key="2">
    <source>
        <dbReference type="Pfam" id="PF02518"/>
    </source>
</evidence>
<keyword evidence="3" id="KW-0067">ATP-binding</keyword>
<comment type="caution">
    <text evidence="3">The sequence shown here is derived from an EMBL/GenBank/DDBJ whole genome shotgun (WGS) entry which is preliminary data.</text>
</comment>
<dbReference type="InterPro" id="IPR036890">
    <property type="entry name" value="HATPase_C_sf"/>
</dbReference>
<proteinExistence type="predicted"/>
<evidence type="ECO:0000256" key="1">
    <source>
        <dbReference type="SAM" id="MobiDB-lite"/>
    </source>
</evidence>
<feature type="region of interest" description="Disordered" evidence="1">
    <location>
        <begin position="1"/>
        <end position="22"/>
    </location>
</feature>
<feature type="domain" description="Histidine kinase/HSP90-like ATPase" evidence="2">
    <location>
        <begin position="78"/>
        <end position="141"/>
    </location>
</feature>
<organism evidence="3 4">
    <name type="scientific">Natronomonas salsuginis</name>
    <dbReference type="NCBI Taxonomy" id="2217661"/>
    <lineage>
        <taxon>Archaea</taxon>
        <taxon>Methanobacteriati</taxon>
        <taxon>Methanobacteriota</taxon>
        <taxon>Stenosarchaea group</taxon>
        <taxon>Halobacteria</taxon>
        <taxon>Halobacteriales</taxon>
        <taxon>Natronomonadaceae</taxon>
        <taxon>Natronomonas</taxon>
    </lineage>
</organism>
<gene>
    <name evidence="3" type="ORF">DM868_10655</name>
</gene>
<evidence type="ECO:0000313" key="4">
    <source>
        <dbReference type="Proteomes" id="UP000308037"/>
    </source>
</evidence>
<accession>A0A4U5J9I2</accession>
<dbReference type="AlphaFoldDB" id="A0A4U5J9I2"/>
<dbReference type="CDD" id="cd00075">
    <property type="entry name" value="HATPase"/>
    <property type="match status" value="1"/>
</dbReference>
<dbReference type="SUPFAM" id="SSF55874">
    <property type="entry name" value="ATPase domain of HSP90 chaperone/DNA topoisomerase II/histidine kinase"/>
    <property type="match status" value="1"/>
</dbReference>
<keyword evidence="3" id="KW-0547">Nucleotide-binding</keyword>
<protein>
    <submittedName>
        <fullName evidence="3">ATP-binding protein</fullName>
    </submittedName>
</protein>
<dbReference type="GO" id="GO:0005524">
    <property type="term" value="F:ATP binding"/>
    <property type="evidence" value="ECO:0007669"/>
    <property type="project" value="UniProtKB-KW"/>
</dbReference>
<dbReference type="Gene3D" id="3.30.565.10">
    <property type="entry name" value="Histidine kinase-like ATPase, C-terminal domain"/>
    <property type="match status" value="1"/>
</dbReference>
<dbReference type="InterPro" id="IPR003594">
    <property type="entry name" value="HATPase_dom"/>
</dbReference>
<sequence>MTRLRADGARRPSIDRGEKTRRFNCGFGKHTRSAPEIRVLRADDAFRSLSAEYLEREDFDVVTAPGPAAALDRLDDGFYVEDDGPGIPESELDAVLKSGYLGGDGAGIRLAIVDAVADSHGWPIRITGGEDGGVRFEFHVDDR</sequence>
<name>A0A4U5J9I2_9EURY</name>
<dbReference type="Pfam" id="PF02518">
    <property type="entry name" value="HATPase_c"/>
    <property type="match status" value="1"/>
</dbReference>
<feature type="compositionally biased region" description="Basic and acidic residues" evidence="1">
    <location>
        <begin position="1"/>
        <end position="21"/>
    </location>
</feature>